<dbReference type="RefSeq" id="WP_091970286.1">
    <property type="nucleotide sequence ID" value="NZ_FOPM01000006.1"/>
</dbReference>
<organism evidence="1 2">
    <name type="scientific">Methylobacterium gossipiicola</name>
    <dbReference type="NCBI Taxonomy" id="582675"/>
    <lineage>
        <taxon>Bacteria</taxon>
        <taxon>Pseudomonadati</taxon>
        <taxon>Pseudomonadota</taxon>
        <taxon>Alphaproteobacteria</taxon>
        <taxon>Hyphomicrobiales</taxon>
        <taxon>Methylobacteriaceae</taxon>
        <taxon>Methylobacterium</taxon>
    </lineage>
</organism>
<dbReference type="AlphaFoldDB" id="A0A1I2TAU6"/>
<sequence>MSAALASAISATAILPPDRRQSATALHVQRGVRRLYSELGHVTIPEFSLANGRRADVIALCPAGKLTIIEIKSSVADFRADRKWPDYRNYCDRFYFAIPDTLSTTLTPEDAGLIVADAFGAAILRDPAEHALSGARRKAVTLRFAHSAARLLHALADPGAIREGAL</sequence>
<keyword evidence="2" id="KW-1185">Reference proteome</keyword>
<accession>A0A1I2TAU6</accession>
<dbReference type="STRING" id="582675.SAMN05192565_10690"/>
<dbReference type="PIRSF" id="PIRSF031796">
    <property type="entry name" value="UPC031796"/>
    <property type="match status" value="1"/>
</dbReference>
<reference evidence="2" key="1">
    <citation type="submission" date="2016-10" db="EMBL/GenBank/DDBJ databases">
        <authorList>
            <person name="Varghese N."/>
            <person name="Submissions S."/>
        </authorList>
    </citation>
    <scope>NUCLEOTIDE SEQUENCE [LARGE SCALE GENOMIC DNA]</scope>
    <source>
        <strain evidence="2">Gh-105</strain>
    </source>
</reference>
<dbReference type="InterPro" id="IPR009394">
    <property type="entry name" value="MmcB-like"/>
</dbReference>
<gene>
    <name evidence="1" type="ORF">SAMN05192565_10690</name>
</gene>
<dbReference type="Proteomes" id="UP000199229">
    <property type="component" value="Unassembled WGS sequence"/>
</dbReference>
<dbReference type="OrthoDB" id="5194526at2"/>
<protein>
    <recommendedName>
        <fullName evidence="3">DNA repair protein MmcB-related protein</fullName>
    </recommendedName>
</protein>
<dbReference type="EMBL" id="FOPM01000006">
    <property type="protein sequence ID" value="SFG59411.1"/>
    <property type="molecule type" value="Genomic_DNA"/>
</dbReference>
<name>A0A1I2TAU6_9HYPH</name>
<dbReference type="Pfam" id="PF06319">
    <property type="entry name" value="MmcB-like"/>
    <property type="match status" value="1"/>
</dbReference>
<evidence type="ECO:0008006" key="3">
    <source>
        <dbReference type="Google" id="ProtNLM"/>
    </source>
</evidence>
<evidence type="ECO:0000313" key="2">
    <source>
        <dbReference type="Proteomes" id="UP000199229"/>
    </source>
</evidence>
<proteinExistence type="predicted"/>
<evidence type="ECO:0000313" key="1">
    <source>
        <dbReference type="EMBL" id="SFG59411.1"/>
    </source>
</evidence>